<dbReference type="AlphaFoldDB" id="A0A645EEV5"/>
<reference evidence="1" key="1">
    <citation type="submission" date="2019-08" db="EMBL/GenBank/DDBJ databases">
        <authorList>
            <person name="Kucharzyk K."/>
            <person name="Murdoch R.W."/>
            <person name="Higgins S."/>
            <person name="Loffler F."/>
        </authorList>
    </citation>
    <scope>NUCLEOTIDE SEQUENCE</scope>
</reference>
<accession>A0A645EEV5</accession>
<organism evidence="1">
    <name type="scientific">bioreactor metagenome</name>
    <dbReference type="NCBI Taxonomy" id="1076179"/>
    <lineage>
        <taxon>unclassified sequences</taxon>
        <taxon>metagenomes</taxon>
        <taxon>ecological metagenomes</taxon>
    </lineage>
</organism>
<proteinExistence type="predicted"/>
<name>A0A645EEV5_9ZZZZ</name>
<sequence>MTGVHISFDSPTTPTFTVVVDVSTFTSAFDFPHAVNVAVIVNANKIDNIFLFFKVLLLFFV</sequence>
<gene>
    <name evidence="1" type="ORF">SDC9_147140</name>
</gene>
<comment type="caution">
    <text evidence="1">The sequence shown here is derived from an EMBL/GenBank/DDBJ whole genome shotgun (WGS) entry which is preliminary data.</text>
</comment>
<dbReference type="EMBL" id="VSSQ01045999">
    <property type="protein sequence ID" value="MPM99945.1"/>
    <property type="molecule type" value="Genomic_DNA"/>
</dbReference>
<evidence type="ECO:0000313" key="1">
    <source>
        <dbReference type="EMBL" id="MPM99945.1"/>
    </source>
</evidence>
<protein>
    <submittedName>
        <fullName evidence="1">Uncharacterized protein</fullName>
    </submittedName>
</protein>